<dbReference type="GO" id="GO:0046872">
    <property type="term" value="F:metal ion binding"/>
    <property type="evidence" value="ECO:0007669"/>
    <property type="project" value="UniProtKB-KW"/>
</dbReference>
<proteinExistence type="predicted"/>
<evidence type="ECO:0000313" key="16">
    <source>
        <dbReference type="Proteomes" id="UP000270626"/>
    </source>
</evidence>
<dbReference type="AlphaFoldDB" id="A0A495WI38"/>
<feature type="domain" description="FAD-binding FR-type" evidence="14">
    <location>
        <begin position="212"/>
        <end position="310"/>
    </location>
</feature>
<dbReference type="Gene3D" id="2.40.30.10">
    <property type="entry name" value="Translation factors"/>
    <property type="match status" value="1"/>
</dbReference>
<keyword evidence="5" id="KW-0001">2Fe-2S</keyword>
<dbReference type="Pfam" id="PF08022">
    <property type="entry name" value="FAD_binding_8"/>
    <property type="match status" value="1"/>
</dbReference>
<dbReference type="Proteomes" id="UP000270626">
    <property type="component" value="Unassembled WGS sequence"/>
</dbReference>
<gene>
    <name evidence="15" type="ORF">DFR40_1416</name>
</gene>
<dbReference type="InterPro" id="IPR013112">
    <property type="entry name" value="FAD-bd_8"/>
</dbReference>
<reference evidence="15 16" key="1">
    <citation type="submission" date="2018-10" db="EMBL/GenBank/DDBJ databases">
        <title>Genomic Encyclopedia of Type Strains, Phase IV (KMG-IV): sequencing the most valuable type-strain genomes for metagenomic binning, comparative biology and taxonomic classification.</title>
        <authorList>
            <person name="Goeker M."/>
        </authorList>
    </citation>
    <scope>NUCLEOTIDE SEQUENCE [LARGE SCALE GENOMIC DNA]</scope>
    <source>
        <strain evidence="15 16">DSM 23841</strain>
    </source>
</reference>
<dbReference type="SUPFAM" id="SSF63380">
    <property type="entry name" value="Riboflavin synthase domain-like"/>
    <property type="match status" value="1"/>
</dbReference>
<evidence type="ECO:0000256" key="6">
    <source>
        <dbReference type="ARBA" id="ARBA00022723"/>
    </source>
</evidence>
<dbReference type="PROSITE" id="PS51384">
    <property type="entry name" value="FAD_FR"/>
    <property type="match status" value="1"/>
</dbReference>
<dbReference type="Gene3D" id="3.40.50.80">
    <property type="entry name" value="Nucleotide-binding domain of ferredoxin-NADP reductase (FNR) module"/>
    <property type="match status" value="1"/>
</dbReference>
<evidence type="ECO:0000256" key="7">
    <source>
        <dbReference type="ARBA" id="ARBA00022827"/>
    </source>
</evidence>
<evidence type="ECO:0000256" key="10">
    <source>
        <dbReference type="ARBA" id="ARBA00023004"/>
    </source>
</evidence>
<evidence type="ECO:0000256" key="1">
    <source>
        <dbReference type="ARBA" id="ARBA00001974"/>
    </source>
</evidence>
<feature type="transmembrane region" description="Helical" evidence="13">
    <location>
        <begin position="188"/>
        <end position="206"/>
    </location>
</feature>
<evidence type="ECO:0000256" key="8">
    <source>
        <dbReference type="ARBA" id="ARBA00022989"/>
    </source>
</evidence>
<keyword evidence="12 13" id="KW-0472">Membrane</keyword>
<keyword evidence="9" id="KW-0560">Oxidoreductase</keyword>
<evidence type="ECO:0000256" key="5">
    <source>
        <dbReference type="ARBA" id="ARBA00022714"/>
    </source>
</evidence>
<comment type="cofactor">
    <cofactor evidence="1">
        <name>FAD</name>
        <dbReference type="ChEBI" id="CHEBI:57692"/>
    </cofactor>
</comment>
<accession>A0A495WI38</accession>
<keyword evidence="10" id="KW-0408">Iron</keyword>
<dbReference type="InterPro" id="IPR039261">
    <property type="entry name" value="FNR_nucleotide-bd"/>
</dbReference>
<keyword evidence="6" id="KW-0479">Metal-binding</keyword>
<feature type="transmembrane region" description="Helical" evidence="13">
    <location>
        <begin position="164"/>
        <end position="182"/>
    </location>
</feature>
<keyword evidence="3" id="KW-0285">Flavoprotein</keyword>
<dbReference type="CDD" id="cd06198">
    <property type="entry name" value="FNR_like_3"/>
    <property type="match status" value="1"/>
</dbReference>
<evidence type="ECO:0000256" key="13">
    <source>
        <dbReference type="SAM" id="Phobius"/>
    </source>
</evidence>
<keyword evidence="7" id="KW-0274">FAD</keyword>
<dbReference type="EMBL" id="RBXP01000013">
    <property type="protein sequence ID" value="RKT59528.1"/>
    <property type="molecule type" value="Genomic_DNA"/>
</dbReference>
<dbReference type="PANTHER" id="PTHR47354">
    <property type="entry name" value="NADH OXIDOREDUCTASE HCR"/>
    <property type="match status" value="1"/>
</dbReference>
<sequence length="433" mass="47510">MKALLGGLVAVLALAWAAAWSLAPASTAHPWWIAYQQLLYLSGLLAIGLLSLATFLAARPAWLETPLGGMDRIYRTHKWAGILGGVFAILHWLIEMSDDLLKSSIGRAGRVPKEKFGNILDSLRHLAGDLGEWGFYLLVVLVAITLWQRFPYRNWRFLHRAMPVLYLLLAFHSVLLSPATYWTQPSGWLLGLFVALGSYGALRSLLGNVGRGRSVSGRIVELETLADDVLRVRCRLDAGWRGHRPGQFALVTFDRAEGAHPFTIADADRGDACVEFCIKALGDYTRRLPATLAIGSPVVVEGPYGRFELARRRADVRQLWVAGGIGVTPFLAWLAALQETPAVAQAELHYCTRDRERDPFVARLQALCAGLPGVRLRVHGAAQGERLDADALLAGRGGPAEVWFCGPAGLAGALRDGLGRQVRRFHQEAFVMR</sequence>
<dbReference type="GO" id="GO:0016491">
    <property type="term" value="F:oxidoreductase activity"/>
    <property type="evidence" value="ECO:0007669"/>
    <property type="project" value="UniProtKB-KW"/>
</dbReference>
<name>A0A495WI38_9RHOO</name>
<dbReference type="InterPro" id="IPR013130">
    <property type="entry name" value="Fe3_Rdtase_TM_dom"/>
</dbReference>
<dbReference type="Pfam" id="PF01794">
    <property type="entry name" value="Ferric_reduct"/>
    <property type="match status" value="1"/>
</dbReference>
<dbReference type="GO" id="GO:0016020">
    <property type="term" value="C:membrane"/>
    <property type="evidence" value="ECO:0007669"/>
    <property type="project" value="UniProtKB-SubCell"/>
</dbReference>
<evidence type="ECO:0000256" key="3">
    <source>
        <dbReference type="ARBA" id="ARBA00022630"/>
    </source>
</evidence>
<keyword evidence="16" id="KW-1185">Reference proteome</keyword>
<dbReference type="GO" id="GO:0050660">
    <property type="term" value="F:flavin adenine dinucleotide binding"/>
    <property type="evidence" value="ECO:0007669"/>
    <property type="project" value="TreeGrafter"/>
</dbReference>
<dbReference type="OrthoDB" id="9796486at2"/>
<evidence type="ECO:0000256" key="9">
    <source>
        <dbReference type="ARBA" id="ARBA00023002"/>
    </source>
</evidence>
<dbReference type="RefSeq" id="WP_121457762.1">
    <property type="nucleotide sequence ID" value="NZ_RBXP01000013.1"/>
</dbReference>
<feature type="transmembrane region" description="Helical" evidence="13">
    <location>
        <begin position="319"/>
        <end position="337"/>
    </location>
</feature>
<evidence type="ECO:0000256" key="11">
    <source>
        <dbReference type="ARBA" id="ARBA00023014"/>
    </source>
</evidence>
<comment type="subcellular location">
    <subcellularLocation>
        <location evidence="2">Membrane</location>
        <topology evidence="2">Multi-pass membrane protein</topology>
    </subcellularLocation>
</comment>
<keyword evidence="8 13" id="KW-1133">Transmembrane helix</keyword>
<feature type="transmembrane region" description="Helical" evidence="13">
    <location>
        <begin position="133"/>
        <end position="152"/>
    </location>
</feature>
<dbReference type="InterPro" id="IPR050415">
    <property type="entry name" value="MRET"/>
</dbReference>
<evidence type="ECO:0000313" key="15">
    <source>
        <dbReference type="EMBL" id="RKT59528.1"/>
    </source>
</evidence>
<keyword evidence="11" id="KW-0411">Iron-sulfur</keyword>
<dbReference type="InterPro" id="IPR017927">
    <property type="entry name" value="FAD-bd_FR_type"/>
</dbReference>
<protein>
    <submittedName>
        <fullName evidence="15">Putative ferric reductase</fullName>
    </submittedName>
</protein>
<keyword evidence="4 13" id="KW-0812">Transmembrane</keyword>
<dbReference type="GO" id="GO:0051537">
    <property type="term" value="F:2 iron, 2 sulfur cluster binding"/>
    <property type="evidence" value="ECO:0007669"/>
    <property type="project" value="UniProtKB-KW"/>
</dbReference>
<evidence type="ECO:0000259" key="14">
    <source>
        <dbReference type="PROSITE" id="PS51384"/>
    </source>
</evidence>
<dbReference type="InterPro" id="IPR017938">
    <property type="entry name" value="Riboflavin_synthase-like_b-brl"/>
</dbReference>
<feature type="transmembrane region" description="Helical" evidence="13">
    <location>
        <begin position="79"/>
        <end position="94"/>
    </location>
</feature>
<evidence type="ECO:0000256" key="12">
    <source>
        <dbReference type="ARBA" id="ARBA00023136"/>
    </source>
</evidence>
<organism evidence="15 16">
    <name type="scientific">Azonexus fungiphilus</name>
    <dbReference type="NCBI Taxonomy" id="146940"/>
    <lineage>
        <taxon>Bacteria</taxon>
        <taxon>Pseudomonadati</taxon>
        <taxon>Pseudomonadota</taxon>
        <taxon>Betaproteobacteria</taxon>
        <taxon>Rhodocyclales</taxon>
        <taxon>Azonexaceae</taxon>
        <taxon>Azonexus</taxon>
    </lineage>
</organism>
<feature type="transmembrane region" description="Helical" evidence="13">
    <location>
        <begin position="38"/>
        <end position="58"/>
    </location>
</feature>
<dbReference type="PANTHER" id="PTHR47354:SF8">
    <property type="entry name" value="1,2-PHENYLACETYL-COA EPOXIDASE, SUBUNIT E"/>
    <property type="match status" value="1"/>
</dbReference>
<evidence type="ECO:0000256" key="4">
    <source>
        <dbReference type="ARBA" id="ARBA00022692"/>
    </source>
</evidence>
<comment type="caution">
    <text evidence="15">The sequence shown here is derived from an EMBL/GenBank/DDBJ whole genome shotgun (WGS) entry which is preliminary data.</text>
</comment>
<evidence type="ECO:0000256" key="2">
    <source>
        <dbReference type="ARBA" id="ARBA00004141"/>
    </source>
</evidence>
<dbReference type="SUPFAM" id="SSF52343">
    <property type="entry name" value="Ferredoxin reductase-like, C-terminal NADP-linked domain"/>
    <property type="match status" value="1"/>
</dbReference>